<sequence length="436" mass="45339">MQLHDAAGDGQAQARALGLAQGLVAGLEKLVEDEVMLGWRDALAVVLHAQQHGIGRGPGQHRNAALAAGRAGLHGVREQVDEHLHQPVAVGGQGGQVGGNVHAQLDAAGAGQGPHGGHGVGYHRGQRQGRALQRGLAALVLLQVQHQRNEAGEALGLAADGELEVLTLGHVQVGVVGQDFGQGPDAGERCAQLVRHGVEELVLLHIQNLQLVVGLAQLVGEALKLAALLLELAVGLQQLLAFPQDAHHVVVTNFFGPRHRSQQQPSRGRAQGAGQQLLGVGEQARVGRHERLGPGRRARAHGAWVGRGQRVGEAHGEGAQGLVGAALAQEAQQQGPHVGQWGAALPAGHFLGQAAAGKHVHEHVGLAPLQGRGGPVQREAHVEPDVEKPAPKQPVRERVEPVEAEQGFGPQPGHAAHAGAEHTGRQPPGAHQRGQH</sequence>
<evidence type="ECO:0000256" key="1">
    <source>
        <dbReference type="SAM" id="MobiDB-lite"/>
    </source>
</evidence>
<name>A0A1G1TFX1_9BACT</name>
<dbReference type="Proteomes" id="UP000177506">
    <property type="component" value="Unassembled WGS sequence"/>
</dbReference>
<comment type="caution">
    <text evidence="2">The sequence shown here is derived from an EMBL/GenBank/DDBJ whole genome shotgun (WGS) entry which is preliminary data.</text>
</comment>
<dbReference type="EMBL" id="MDZA01000244">
    <property type="protein sequence ID" value="OGX89764.1"/>
    <property type="molecule type" value="Genomic_DNA"/>
</dbReference>
<dbReference type="AlphaFoldDB" id="A0A1G1TFX1"/>
<organism evidence="2 3">
    <name type="scientific">Hymenobacter coccineus</name>
    <dbReference type="NCBI Taxonomy" id="1908235"/>
    <lineage>
        <taxon>Bacteria</taxon>
        <taxon>Pseudomonadati</taxon>
        <taxon>Bacteroidota</taxon>
        <taxon>Cytophagia</taxon>
        <taxon>Cytophagales</taxon>
        <taxon>Hymenobacteraceae</taxon>
        <taxon>Hymenobacter</taxon>
    </lineage>
</organism>
<accession>A0A1G1TFX1</accession>
<reference evidence="2 3" key="1">
    <citation type="submission" date="2016-08" db="EMBL/GenBank/DDBJ databases">
        <title>Hymenobacter coccineus sp. nov., Hymenobacter lapidarius sp. nov. and Hymenobacter glacialis sp. nov., isolated from Antarctic soil.</title>
        <authorList>
            <person name="Sedlacek I."/>
            <person name="Kralova S."/>
            <person name="Kyrova K."/>
            <person name="Maslanova I."/>
            <person name="Stankova E."/>
            <person name="Vrbovska V."/>
            <person name="Nemec M."/>
            <person name="Bartak M."/>
            <person name="Svec P."/>
            <person name="Busse H.-J."/>
            <person name="Pantucek R."/>
        </authorList>
    </citation>
    <scope>NUCLEOTIDE SEQUENCE [LARGE SCALE GENOMIC DNA]</scope>
    <source>
        <strain evidence="2 3">CCM 8649</strain>
    </source>
</reference>
<evidence type="ECO:0000313" key="3">
    <source>
        <dbReference type="Proteomes" id="UP000177506"/>
    </source>
</evidence>
<keyword evidence="3" id="KW-1185">Reference proteome</keyword>
<proteinExistence type="predicted"/>
<evidence type="ECO:0000313" key="2">
    <source>
        <dbReference type="EMBL" id="OGX89764.1"/>
    </source>
</evidence>
<feature type="region of interest" description="Disordered" evidence="1">
    <location>
        <begin position="368"/>
        <end position="436"/>
    </location>
</feature>
<gene>
    <name evidence="2" type="ORF">BEN49_08360</name>
</gene>
<protein>
    <submittedName>
        <fullName evidence="2">Uncharacterized protein</fullName>
    </submittedName>
</protein>
<feature type="compositionally biased region" description="Basic and acidic residues" evidence="1">
    <location>
        <begin position="378"/>
        <end position="401"/>
    </location>
</feature>